<reference evidence="2 3" key="1">
    <citation type="submission" date="2017-04" db="EMBL/GenBank/DDBJ databases">
        <title>Draft genome of the yeast Clavispora lusitaniae type strain CBS 6936.</title>
        <authorList>
            <person name="Durrens P."/>
            <person name="Klopp C."/>
            <person name="Biteau N."/>
            <person name="Fitton-Ouhabi V."/>
            <person name="Dementhon K."/>
            <person name="Accoceberry I."/>
            <person name="Sherman D.J."/>
            <person name="Noel T."/>
        </authorList>
    </citation>
    <scope>NUCLEOTIDE SEQUENCE [LARGE SCALE GENOMIC DNA]</scope>
    <source>
        <strain evidence="2 3">CBS 6936</strain>
    </source>
</reference>
<evidence type="ECO:0000256" key="1">
    <source>
        <dbReference type="SAM" id="MobiDB-lite"/>
    </source>
</evidence>
<proteinExistence type="predicted"/>
<feature type="compositionally biased region" description="Basic and acidic residues" evidence="1">
    <location>
        <begin position="105"/>
        <end position="117"/>
    </location>
</feature>
<protein>
    <submittedName>
        <fullName evidence="2">Transcription factor</fullName>
    </submittedName>
</protein>
<feature type="region of interest" description="Disordered" evidence="1">
    <location>
        <begin position="85"/>
        <end position="126"/>
    </location>
</feature>
<evidence type="ECO:0000313" key="2">
    <source>
        <dbReference type="EMBL" id="OVF09662.1"/>
    </source>
</evidence>
<name>A0AA91T304_CLALS</name>
<dbReference type="EMBL" id="LYUB02000004">
    <property type="protein sequence ID" value="OVF09662.1"/>
    <property type="molecule type" value="Genomic_DNA"/>
</dbReference>
<sequence>MSEEKKIGVTHSIREKLNFLDERLWKRFSARRLELIDTLDLSSRKASEQEDEIKKVAEILRLEFKYGPEYFPDFDKLVRAAVQSVRRNRKRSTKNRKGNAKKRRLSQEESSRAESSRDGSVGEVSGSERNHFLAEIARIQDGHDSVYDMNYPRTRIFTKQDQTRAAIDSIIQPVKVESRTPHYGSVLLPPITTMPLSQQQTENEKELQTNRMSLLLMMKRSKSCLQLTNVPNSTFVHLVGQSAIKSISALVFERSFSTLNQTSVDYLQEKMSSSAFLANFYRSLEPESPACQALDDDTATTTFLNLIGCCIKDFGFDRVLYQLGEAFYRSILLEYPLVSKSSRPFLRTEVESENIGESQQPPNFSASLSNLASVATELRTHSTSENIPELQREEKKHVVLRFLSSTLEFTYPMKNSAPPRLVEIMENAKQAFKLNDNQIYSLRNTKTGALVSSDFDLEKIFGGESSISLEIFTQRFQAIPIYELTSAVTSNKYNDDSPKIILPPPLKHTAPPILSASMQRAPTNYRARAPILPKFQPLL</sequence>
<feature type="compositionally biased region" description="Basic residues" evidence="1">
    <location>
        <begin position="86"/>
        <end position="104"/>
    </location>
</feature>
<organism evidence="2 3">
    <name type="scientific">Clavispora lusitaniae</name>
    <name type="common">Candida lusitaniae</name>
    <dbReference type="NCBI Taxonomy" id="36911"/>
    <lineage>
        <taxon>Eukaryota</taxon>
        <taxon>Fungi</taxon>
        <taxon>Dikarya</taxon>
        <taxon>Ascomycota</taxon>
        <taxon>Saccharomycotina</taxon>
        <taxon>Pichiomycetes</taxon>
        <taxon>Metschnikowiaceae</taxon>
        <taxon>Clavispora</taxon>
    </lineage>
</organism>
<dbReference type="KEGG" id="clus:A9F13_04g01452"/>
<gene>
    <name evidence="2" type="ORF">A9F13_04g01452</name>
</gene>
<evidence type="ECO:0000313" key="3">
    <source>
        <dbReference type="Proteomes" id="UP000195602"/>
    </source>
</evidence>
<dbReference type="AlphaFoldDB" id="A0AA91T304"/>
<dbReference type="InterPro" id="IPR007147">
    <property type="entry name" value="TF_Vhr"/>
</dbReference>
<dbReference type="OMA" id="FVMERFF"/>
<accession>A0AA91T304</accession>
<dbReference type="Pfam" id="PF04001">
    <property type="entry name" value="Vhr1"/>
    <property type="match status" value="1"/>
</dbReference>
<dbReference type="Proteomes" id="UP000195602">
    <property type="component" value="Unassembled WGS sequence"/>
</dbReference>
<comment type="caution">
    <text evidence="2">The sequence shown here is derived from an EMBL/GenBank/DDBJ whole genome shotgun (WGS) entry which is preliminary data.</text>
</comment>